<keyword evidence="3" id="KW-1185">Reference proteome</keyword>
<evidence type="ECO:0000313" key="2">
    <source>
        <dbReference type="EMBL" id="GGX81437.1"/>
    </source>
</evidence>
<protein>
    <submittedName>
        <fullName evidence="2">Uncharacterized protein</fullName>
    </submittedName>
</protein>
<dbReference type="Proteomes" id="UP000645555">
    <property type="component" value="Unassembled WGS sequence"/>
</dbReference>
<evidence type="ECO:0000313" key="3">
    <source>
        <dbReference type="Proteomes" id="UP000645555"/>
    </source>
</evidence>
<name>A0A918NMP1_9ACTN</name>
<feature type="region of interest" description="Disordered" evidence="1">
    <location>
        <begin position="81"/>
        <end position="103"/>
    </location>
</feature>
<dbReference type="AlphaFoldDB" id="A0A918NMP1"/>
<reference evidence="2" key="2">
    <citation type="submission" date="2020-09" db="EMBL/GenBank/DDBJ databases">
        <authorList>
            <person name="Sun Q."/>
            <person name="Ohkuma M."/>
        </authorList>
    </citation>
    <scope>NUCLEOTIDE SEQUENCE</scope>
    <source>
        <strain evidence="2">JCM 4956</strain>
    </source>
</reference>
<gene>
    <name evidence="2" type="ORF">GCM10010515_56330</name>
</gene>
<comment type="caution">
    <text evidence="2">The sequence shown here is derived from an EMBL/GenBank/DDBJ whole genome shotgun (WGS) entry which is preliminary data.</text>
</comment>
<accession>A0A918NMP1</accession>
<evidence type="ECO:0000256" key="1">
    <source>
        <dbReference type="SAM" id="MobiDB-lite"/>
    </source>
</evidence>
<organism evidence="2 3">
    <name type="scientific">Streptomyces fructofermentans</name>
    <dbReference type="NCBI Taxonomy" id="152141"/>
    <lineage>
        <taxon>Bacteria</taxon>
        <taxon>Bacillati</taxon>
        <taxon>Actinomycetota</taxon>
        <taxon>Actinomycetes</taxon>
        <taxon>Kitasatosporales</taxon>
        <taxon>Streptomycetaceae</taxon>
        <taxon>Streptomyces</taxon>
    </lineage>
</organism>
<reference evidence="2" key="1">
    <citation type="journal article" date="2014" name="Int. J. Syst. Evol. Microbiol.">
        <title>Complete genome sequence of Corynebacterium casei LMG S-19264T (=DSM 44701T), isolated from a smear-ripened cheese.</title>
        <authorList>
            <consortium name="US DOE Joint Genome Institute (JGI-PGF)"/>
            <person name="Walter F."/>
            <person name="Albersmeier A."/>
            <person name="Kalinowski J."/>
            <person name="Ruckert C."/>
        </authorList>
    </citation>
    <scope>NUCLEOTIDE SEQUENCE</scope>
    <source>
        <strain evidence="2">JCM 4956</strain>
    </source>
</reference>
<dbReference type="EMBL" id="BMWD01000023">
    <property type="protein sequence ID" value="GGX81437.1"/>
    <property type="molecule type" value="Genomic_DNA"/>
</dbReference>
<proteinExistence type="predicted"/>
<sequence>MPAGRAKRVTGVDKSPDVSFCAREFAGDHPQLALGGGDFLTAELPGAKYGQARTARRTFLVVDLTEIQVITGRAVGDRQVRHQPFPAAQTRGRLRLSGSAGMRNGSLTERRLCDSLAPGIGVRRPASEERGGVGRWQA</sequence>